<keyword evidence="2" id="KW-1185">Reference proteome</keyword>
<dbReference type="EMBL" id="BMEQ01000056">
    <property type="protein sequence ID" value="GGG72247.1"/>
    <property type="molecule type" value="Genomic_DNA"/>
</dbReference>
<comment type="caution">
    <text evidence="1">The sequence shown here is derived from an EMBL/GenBank/DDBJ whole genome shotgun (WGS) entry which is preliminary data.</text>
</comment>
<protein>
    <submittedName>
        <fullName evidence="1">Uncharacterized protein</fullName>
    </submittedName>
</protein>
<evidence type="ECO:0000313" key="2">
    <source>
        <dbReference type="Proteomes" id="UP000638848"/>
    </source>
</evidence>
<reference evidence="1" key="2">
    <citation type="submission" date="2020-09" db="EMBL/GenBank/DDBJ databases">
        <authorList>
            <person name="Sun Q."/>
            <person name="Zhou Y."/>
        </authorList>
    </citation>
    <scope>NUCLEOTIDE SEQUENCE</scope>
    <source>
        <strain evidence="1">CGMCC 1.12187</strain>
    </source>
</reference>
<dbReference type="Proteomes" id="UP000638848">
    <property type="component" value="Unassembled WGS sequence"/>
</dbReference>
<gene>
    <name evidence="1" type="ORF">GCM10011374_41280</name>
</gene>
<reference evidence="1" key="1">
    <citation type="journal article" date="2014" name="Int. J. Syst. Evol. Microbiol.">
        <title>Complete genome sequence of Corynebacterium casei LMG S-19264T (=DSM 44701T), isolated from a smear-ripened cheese.</title>
        <authorList>
            <consortium name="US DOE Joint Genome Institute (JGI-PGF)"/>
            <person name="Walter F."/>
            <person name="Albersmeier A."/>
            <person name="Kalinowski J."/>
            <person name="Ruckert C."/>
        </authorList>
    </citation>
    <scope>NUCLEOTIDE SEQUENCE</scope>
    <source>
        <strain evidence="1">CGMCC 1.12187</strain>
    </source>
</reference>
<proteinExistence type="predicted"/>
<accession>A0A917HA66</accession>
<dbReference type="AlphaFoldDB" id="A0A917HA66"/>
<name>A0A917HA66_9MICC</name>
<evidence type="ECO:0000313" key="1">
    <source>
        <dbReference type="EMBL" id="GGG72247.1"/>
    </source>
</evidence>
<sequence>MTRRPRPFDQQGLDRLRRLCDLAAADVELTTDARVILNHLAQPWDHTPSAEELATLSRIPAARTPAALAELDAHGYLAQLRAIARDCRFNGVRGVSMVSGSPPLASGWRR</sequence>
<organism evidence="1 2">
    <name type="scientific">Kocuria dechangensis</name>
    <dbReference type="NCBI Taxonomy" id="1176249"/>
    <lineage>
        <taxon>Bacteria</taxon>
        <taxon>Bacillati</taxon>
        <taxon>Actinomycetota</taxon>
        <taxon>Actinomycetes</taxon>
        <taxon>Micrococcales</taxon>
        <taxon>Micrococcaceae</taxon>
        <taxon>Kocuria</taxon>
    </lineage>
</organism>